<dbReference type="InterPro" id="IPR022398">
    <property type="entry name" value="Peptidase_S8_His-AS"/>
</dbReference>
<dbReference type="EC" id="3.4.21.62" evidence="8"/>
<evidence type="ECO:0000256" key="1">
    <source>
        <dbReference type="ARBA" id="ARBA00011073"/>
    </source>
</evidence>
<sequence length="556" mass="61676">MHQLFFRLNRINILQMNIRKPFLLAFSGAILVGCASPLSKIASASPDVVPDMLPKQTEKISDDQLKVWPHKDLTSFPGIGLSGAYELLKGIKTSNKVVVGVIDSGIDINHEDLKNVIWVNPNEIPNNNIDDDKNGYVDDIHGWNFLGDINQENMELTRIYKSGDKSNPDYQRAKTEYEKQYEEAFAEKEYFEQLNQMVLSADDILKKELKKDKYTSDDVAKIQTTDNMLAQYVEFMQQLLERVGDSEAIKEELKGALNHYSTKLNYYLNLEFSPRKDILKDDENDFSKIGYGNNNVIGPDLEGALHGTHVAGIIGAQRANNVGMDGVADNIAIMAVRAVPDGDEYDKDIALAIRYAVDNGAKVINTSFGKGFSPHKDKVYEAIKYAASKDVLIVNAAGNDSKDIDVEQTYPNDEVELKEISDNFLTVGALNYEFNDKLIASFSNYGKRNVDVFAPGVKIWATAPGNSYKFLQGTSMASPEVAGLAALIRSYFPNLTASQVKKVIMQSGVTPKLQVYVGETEDRKKVDFSELSSAGTMVNARNAVILAAKMSQGKKK</sequence>
<feature type="domain" description="Peptidase S8/S53" evidence="7">
    <location>
        <begin position="95"/>
        <end position="508"/>
    </location>
</feature>
<evidence type="ECO:0000256" key="5">
    <source>
        <dbReference type="PROSITE-ProRule" id="PRU01240"/>
    </source>
</evidence>
<dbReference type="PRINTS" id="PR00723">
    <property type="entry name" value="SUBTILISIN"/>
</dbReference>
<accession>A0A0B7H5Q2</accession>
<dbReference type="EMBL" id="CDOD01000010">
    <property type="protein sequence ID" value="CEN33864.1"/>
    <property type="molecule type" value="Genomic_DNA"/>
</dbReference>
<keyword evidence="3 5" id="KW-0378">Hydrolase</keyword>
<reference evidence="9" key="1">
    <citation type="submission" date="2015-01" db="EMBL/GenBank/DDBJ databases">
        <authorList>
            <person name="MANFREDI Pablo"/>
        </authorList>
    </citation>
    <scope>NUCLEOTIDE SEQUENCE [LARGE SCALE GENOMIC DNA]</scope>
    <source>
        <strain evidence="9">Ccyn2B</strain>
    </source>
</reference>
<dbReference type="InterPro" id="IPR015500">
    <property type="entry name" value="Peptidase_S8_subtilisin-rel"/>
</dbReference>
<dbReference type="InterPro" id="IPR036852">
    <property type="entry name" value="Peptidase_S8/S53_dom_sf"/>
</dbReference>
<dbReference type="AlphaFoldDB" id="A0A0B7H5Q2"/>
<dbReference type="PANTHER" id="PTHR43399">
    <property type="entry name" value="SUBTILISIN-RELATED"/>
    <property type="match status" value="1"/>
</dbReference>
<dbReference type="PIRSF" id="PIRSF037892">
    <property type="entry name" value="Subtilisin_rel_SRU_0565"/>
    <property type="match status" value="1"/>
</dbReference>
<organism evidence="8 9">
    <name type="scientific">Capnocytophaga cynodegmi</name>
    <dbReference type="NCBI Taxonomy" id="28189"/>
    <lineage>
        <taxon>Bacteria</taxon>
        <taxon>Pseudomonadati</taxon>
        <taxon>Bacteroidota</taxon>
        <taxon>Flavobacteriia</taxon>
        <taxon>Flavobacteriales</taxon>
        <taxon>Flavobacteriaceae</taxon>
        <taxon>Capnocytophaga</taxon>
    </lineage>
</organism>
<evidence type="ECO:0000256" key="3">
    <source>
        <dbReference type="ARBA" id="ARBA00022801"/>
    </source>
</evidence>
<dbReference type="GO" id="GO:0004252">
    <property type="term" value="F:serine-type endopeptidase activity"/>
    <property type="evidence" value="ECO:0007669"/>
    <property type="project" value="UniProtKB-UniRule"/>
</dbReference>
<evidence type="ECO:0000313" key="9">
    <source>
        <dbReference type="Proteomes" id="UP000038055"/>
    </source>
</evidence>
<feature type="active site" description="Charge relay system" evidence="5">
    <location>
        <position position="103"/>
    </location>
</feature>
<feature type="active site" description="Charge relay system" evidence="5">
    <location>
        <position position="475"/>
    </location>
</feature>
<feature type="active site" description="Charge relay system" evidence="5">
    <location>
        <position position="306"/>
    </location>
</feature>
<name>A0A0B7H5Q2_9FLAO</name>
<dbReference type="Pfam" id="PF00082">
    <property type="entry name" value="Peptidase_S8"/>
    <property type="match status" value="1"/>
</dbReference>
<dbReference type="PROSITE" id="PS00137">
    <property type="entry name" value="SUBTILASE_HIS"/>
    <property type="match status" value="1"/>
</dbReference>
<dbReference type="Gene3D" id="3.40.50.200">
    <property type="entry name" value="Peptidase S8/S53 domain"/>
    <property type="match status" value="2"/>
</dbReference>
<dbReference type="InterPro" id="IPR023828">
    <property type="entry name" value="Peptidase_S8_Ser-AS"/>
</dbReference>
<dbReference type="PROSITE" id="PS00136">
    <property type="entry name" value="SUBTILASE_ASP"/>
    <property type="match status" value="1"/>
</dbReference>
<dbReference type="PROSITE" id="PS00138">
    <property type="entry name" value="SUBTILASE_SER"/>
    <property type="match status" value="1"/>
</dbReference>
<dbReference type="InterPro" id="IPR051048">
    <property type="entry name" value="Peptidase_S8/S53_subtilisin"/>
</dbReference>
<dbReference type="SUPFAM" id="SSF52743">
    <property type="entry name" value="Subtilisin-like"/>
    <property type="match status" value="1"/>
</dbReference>
<gene>
    <name evidence="8" type="ORF">CCYN2B_180031</name>
</gene>
<keyword evidence="9" id="KW-1185">Reference proteome</keyword>
<dbReference type="CDD" id="cd07483">
    <property type="entry name" value="Peptidases_S8_Subtilisin_Novo-like"/>
    <property type="match status" value="1"/>
</dbReference>
<protein>
    <submittedName>
        <fullName evidence="8">Putative Subtilisin</fullName>
        <ecNumber evidence="8">3.4.21.62</ecNumber>
    </submittedName>
</protein>
<dbReference type="InterPro" id="IPR023827">
    <property type="entry name" value="Peptidase_S8_Asp-AS"/>
</dbReference>
<dbReference type="Proteomes" id="UP000038055">
    <property type="component" value="Unassembled WGS sequence"/>
</dbReference>
<dbReference type="GO" id="GO:0006508">
    <property type="term" value="P:proteolysis"/>
    <property type="evidence" value="ECO:0007669"/>
    <property type="project" value="UniProtKB-KW"/>
</dbReference>
<dbReference type="PROSITE" id="PS51892">
    <property type="entry name" value="SUBTILASE"/>
    <property type="match status" value="1"/>
</dbReference>
<keyword evidence="4 5" id="KW-0720">Serine protease</keyword>
<dbReference type="InterPro" id="IPR017308">
    <property type="entry name" value="Pept_S8_subtilisin_bacteroid"/>
</dbReference>
<evidence type="ECO:0000256" key="6">
    <source>
        <dbReference type="RuleBase" id="RU003355"/>
    </source>
</evidence>
<evidence type="ECO:0000313" key="8">
    <source>
        <dbReference type="EMBL" id="CEN33864.1"/>
    </source>
</evidence>
<evidence type="ECO:0000259" key="7">
    <source>
        <dbReference type="Pfam" id="PF00082"/>
    </source>
</evidence>
<evidence type="ECO:0000256" key="4">
    <source>
        <dbReference type="ARBA" id="ARBA00022825"/>
    </source>
</evidence>
<dbReference type="PROSITE" id="PS51257">
    <property type="entry name" value="PROKAR_LIPOPROTEIN"/>
    <property type="match status" value="1"/>
</dbReference>
<dbReference type="eggNOG" id="COG1404">
    <property type="taxonomic scope" value="Bacteria"/>
</dbReference>
<comment type="similarity">
    <text evidence="1 5 6">Belongs to the peptidase S8 family.</text>
</comment>
<dbReference type="InterPro" id="IPR000209">
    <property type="entry name" value="Peptidase_S8/S53_dom"/>
</dbReference>
<keyword evidence="2 5" id="KW-0645">Protease</keyword>
<dbReference type="PANTHER" id="PTHR43399:SF4">
    <property type="entry name" value="CELL WALL-ASSOCIATED PROTEASE"/>
    <property type="match status" value="1"/>
</dbReference>
<evidence type="ECO:0000256" key="2">
    <source>
        <dbReference type="ARBA" id="ARBA00022670"/>
    </source>
</evidence>
<dbReference type="STRING" id="28189.CCYN74_170005"/>
<dbReference type="InterPro" id="IPR034080">
    <property type="entry name" value="Protease_P7-like_dom"/>
</dbReference>
<proteinExistence type="inferred from homology"/>